<comment type="caution">
    <text evidence="1">The sequence shown here is derived from an EMBL/GenBank/DDBJ whole genome shotgun (WGS) entry which is preliminary data.</text>
</comment>
<dbReference type="RefSeq" id="WP_420814017.1">
    <property type="nucleotide sequence ID" value="NZ_SMKA01000091.1"/>
</dbReference>
<dbReference type="AlphaFoldDB" id="A0A4R4PYW6"/>
<accession>A0A4R4PYW6</accession>
<sequence>MRSPEHLALLEELDQGGTLVEVPGGFAVAREPRGIRLGDVPDQPGALVAQLLKVAPDATGIEGEGEPAARFAKAWSVATGKQFHEVGGVRLYRLTELAPPPAVGTPRLAEAADVQVCADWLDEMSRTEDARRGWVPGDRAADLGATVRSLIAANRLWLLEADGHPVTLGAHRPPLHGVVRLGPIYT</sequence>
<gene>
    <name evidence="1" type="ORF">E1261_20395</name>
</gene>
<evidence type="ECO:0000313" key="1">
    <source>
        <dbReference type="EMBL" id="TDC27639.1"/>
    </source>
</evidence>
<dbReference type="Proteomes" id="UP000295075">
    <property type="component" value="Unassembled WGS sequence"/>
</dbReference>
<name>A0A4R4PYW6_9ACTN</name>
<evidence type="ECO:0000313" key="2">
    <source>
        <dbReference type="Proteomes" id="UP000295075"/>
    </source>
</evidence>
<organism evidence="1 2">
    <name type="scientific">Kribbella albertanoniae</name>
    <dbReference type="NCBI Taxonomy" id="1266829"/>
    <lineage>
        <taxon>Bacteria</taxon>
        <taxon>Bacillati</taxon>
        <taxon>Actinomycetota</taxon>
        <taxon>Actinomycetes</taxon>
        <taxon>Propionibacteriales</taxon>
        <taxon>Kribbellaceae</taxon>
        <taxon>Kribbella</taxon>
    </lineage>
</organism>
<protein>
    <recommendedName>
        <fullName evidence="3">GNAT family N-acetyltransferase</fullName>
    </recommendedName>
</protein>
<evidence type="ECO:0008006" key="3">
    <source>
        <dbReference type="Google" id="ProtNLM"/>
    </source>
</evidence>
<proteinExistence type="predicted"/>
<keyword evidence="2" id="KW-1185">Reference proteome</keyword>
<feature type="non-terminal residue" evidence="1">
    <location>
        <position position="186"/>
    </location>
</feature>
<reference evidence="1 2" key="1">
    <citation type="submission" date="2019-03" db="EMBL/GenBank/DDBJ databases">
        <title>Draft genome sequences of novel Actinobacteria.</title>
        <authorList>
            <person name="Sahin N."/>
            <person name="Ay H."/>
            <person name="Saygin H."/>
        </authorList>
    </citation>
    <scope>NUCLEOTIDE SEQUENCE [LARGE SCALE GENOMIC DNA]</scope>
    <source>
        <strain evidence="1 2">JCM 30547</strain>
    </source>
</reference>
<dbReference type="EMBL" id="SMKA01000091">
    <property type="protein sequence ID" value="TDC27639.1"/>
    <property type="molecule type" value="Genomic_DNA"/>
</dbReference>